<accession>A0A7X0UDP6</accession>
<organism evidence="2 3">
    <name type="scientific">Acidovorax soli</name>
    <dbReference type="NCBI Taxonomy" id="592050"/>
    <lineage>
        <taxon>Bacteria</taxon>
        <taxon>Pseudomonadati</taxon>
        <taxon>Pseudomonadota</taxon>
        <taxon>Betaproteobacteria</taxon>
        <taxon>Burkholderiales</taxon>
        <taxon>Comamonadaceae</taxon>
        <taxon>Acidovorax</taxon>
    </lineage>
</organism>
<dbReference type="InterPro" id="IPR006311">
    <property type="entry name" value="TAT_signal"/>
</dbReference>
<protein>
    <submittedName>
        <fullName evidence="2">Uncharacterized protein</fullName>
    </submittedName>
</protein>
<feature type="chain" id="PRO_5031449262" evidence="1">
    <location>
        <begin position="28"/>
        <end position="372"/>
    </location>
</feature>
<dbReference type="AlphaFoldDB" id="A0A7X0UDP6"/>
<evidence type="ECO:0000256" key="1">
    <source>
        <dbReference type="SAM" id="SignalP"/>
    </source>
</evidence>
<reference evidence="2 3" key="1">
    <citation type="submission" date="2020-08" db="EMBL/GenBank/DDBJ databases">
        <title>Functional genomics of gut bacteria from endangered species of beetles.</title>
        <authorList>
            <person name="Carlos-Shanley C."/>
        </authorList>
    </citation>
    <scope>NUCLEOTIDE SEQUENCE [LARGE SCALE GENOMIC DNA]</scope>
    <source>
        <strain evidence="2 3">S00198</strain>
    </source>
</reference>
<dbReference type="Proteomes" id="UP000575083">
    <property type="component" value="Unassembled WGS sequence"/>
</dbReference>
<dbReference type="EMBL" id="JACHLK010000035">
    <property type="protein sequence ID" value="MBB6564284.1"/>
    <property type="molecule type" value="Genomic_DNA"/>
</dbReference>
<sequence>MAQQCGAQPQRRRILAGLSAWVGAAMAGGLGGQALAAGGTSAGKAGIHPALEPGDRVAADVLVDGKVVGKFDHQATAGGIARSPALVFPLPMGLKRVRLRGKATVEGKSGNFDTSWKVRDLAPILGPLYDQNKPWIERVRSVAAKAEFITVKPGDGGAKKKPAKAAFADLEKSLGVPLPPLVKVLGDWQIQLDDSGFQSAADMGKITEMLLSEWDYQRTGPGGLDKILSRTVRARYDRSVSVFIEVGDGLGALGWDPAGVTPGEMPNTWDDKGHPGARPGPSGEGVWFWMHQERLNKPVLLLDEEYRPRSAESVLNAIFQSFVFLQSSEAEADDELTLDSANPHTNLLQLGFGGPGQPSLSLRGYDYQYGLY</sequence>
<keyword evidence="1" id="KW-0732">Signal</keyword>
<keyword evidence="3" id="KW-1185">Reference proteome</keyword>
<proteinExistence type="predicted"/>
<evidence type="ECO:0000313" key="3">
    <source>
        <dbReference type="Proteomes" id="UP000575083"/>
    </source>
</evidence>
<comment type="caution">
    <text evidence="2">The sequence shown here is derived from an EMBL/GenBank/DDBJ whole genome shotgun (WGS) entry which is preliminary data.</text>
</comment>
<name>A0A7X0UDP6_9BURK</name>
<evidence type="ECO:0000313" key="2">
    <source>
        <dbReference type="EMBL" id="MBB6564284.1"/>
    </source>
</evidence>
<dbReference type="PROSITE" id="PS51318">
    <property type="entry name" value="TAT"/>
    <property type="match status" value="1"/>
</dbReference>
<gene>
    <name evidence="2" type="ORF">HNP48_007011</name>
</gene>
<dbReference type="RefSeq" id="WP_184866165.1">
    <property type="nucleotide sequence ID" value="NZ_JACHLK010000035.1"/>
</dbReference>
<feature type="signal peptide" evidence="1">
    <location>
        <begin position="1"/>
        <end position="27"/>
    </location>
</feature>